<evidence type="ECO:0000256" key="4">
    <source>
        <dbReference type="ARBA" id="ARBA00023110"/>
    </source>
</evidence>
<evidence type="ECO:0000313" key="8">
    <source>
        <dbReference type="EMBL" id="KAK3243303.1"/>
    </source>
</evidence>
<comment type="catalytic activity">
    <reaction evidence="1 6">
        <text>[protein]-peptidylproline (omega=180) = [protein]-peptidylproline (omega=0)</text>
        <dbReference type="Rhea" id="RHEA:16237"/>
        <dbReference type="Rhea" id="RHEA-COMP:10747"/>
        <dbReference type="Rhea" id="RHEA-COMP:10748"/>
        <dbReference type="ChEBI" id="CHEBI:83833"/>
        <dbReference type="ChEBI" id="CHEBI:83834"/>
        <dbReference type="EC" id="5.2.1.8"/>
    </reaction>
</comment>
<reference evidence="8 9" key="1">
    <citation type="journal article" date="2015" name="Genome Biol. Evol.">
        <title>Comparative Genomics of a Bacterivorous Green Alga Reveals Evolutionary Causalities and Consequences of Phago-Mixotrophic Mode of Nutrition.</title>
        <authorList>
            <person name="Burns J.A."/>
            <person name="Paasch A."/>
            <person name="Narechania A."/>
            <person name="Kim E."/>
        </authorList>
    </citation>
    <scope>NUCLEOTIDE SEQUENCE [LARGE SCALE GENOMIC DNA]</scope>
    <source>
        <strain evidence="8 9">PLY_AMNH</strain>
    </source>
</reference>
<comment type="function">
    <text evidence="6">PPIases accelerate the folding of proteins. It catalyzes the cis-trans isomerization of proline imidic peptide bonds in oligopeptides.</text>
</comment>
<evidence type="ECO:0000256" key="5">
    <source>
        <dbReference type="ARBA" id="ARBA00023235"/>
    </source>
</evidence>
<dbReference type="EC" id="5.2.1.8" evidence="6"/>
<dbReference type="FunFam" id="2.40.100.10:FF:000003">
    <property type="entry name" value="Peptidylprolyl isomerase domain and WD repeat-containing 1"/>
    <property type="match status" value="1"/>
</dbReference>
<dbReference type="AlphaFoldDB" id="A0AAE0BW61"/>
<dbReference type="Proteomes" id="UP001190700">
    <property type="component" value="Unassembled WGS sequence"/>
</dbReference>
<dbReference type="Pfam" id="PF00160">
    <property type="entry name" value="Pro_isomerase"/>
    <property type="match status" value="1"/>
</dbReference>
<evidence type="ECO:0000256" key="6">
    <source>
        <dbReference type="RuleBase" id="RU363019"/>
    </source>
</evidence>
<dbReference type="PANTHER" id="PTHR45625:SF12">
    <property type="entry name" value="PEPTIDYL-PROLYL CIS-TRANS ISOMERASE"/>
    <property type="match status" value="1"/>
</dbReference>
<evidence type="ECO:0000256" key="1">
    <source>
        <dbReference type="ARBA" id="ARBA00000971"/>
    </source>
</evidence>
<dbReference type="InterPro" id="IPR044666">
    <property type="entry name" value="Cyclophilin_A-like"/>
</dbReference>
<name>A0AAE0BW61_9CHLO</name>
<gene>
    <name evidence="8" type="ORF">CYMTET_47034</name>
</gene>
<sequence>MSVTIITSHGDFKIELFWRDCPRTCRNFIELCKHGYYDGVVFHRLISDFMCQTGDPYGDGTGGESIYGPTFADEIVARLSHKTKGVVSMANAGRNTNSSQFFVTFRPCPHLDGKHTVFGEVTEGIAVIDEIQLVKTDKKKRPVKTIKIFATNVEHDPWAGEELPEGCSLPEKPLVKQNKRKGVKAAKEQCVVQ</sequence>
<evidence type="ECO:0000259" key="7">
    <source>
        <dbReference type="PROSITE" id="PS50072"/>
    </source>
</evidence>
<dbReference type="GO" id="GO:0071013">
    <property type="term" value="C:catalytic step 2 spliceosome"/>
    <property type="evidence" value="ECO:0007669"/>
    <property type="project" value="TreeGrafter"/>
</dbReference>
<dbReference type="PANTHER" id="PTHR45625">
    <property type="entry name" value="PEPTIDYL-PROLYL CIS-TRANS ISOMERASE-RELATED"/>
    <property type="match status" value="1"/>
</dbReference>
<evidence type="ECO:0000313" key="9">
    <source>
        <dbReference type="Proteomes" id="UP001190700"/>
    </source>
</evidence>
<proteinExistence type="inferred from homology"/>
<comment type="similarity">
    <text evidence="6">Belongs to the cyclophilin-type PPIase family.</text>
</comment>
<comment type="caution">
    <text evidence="8">The sequence shown here is derived from an EMBL/GenBank/DDBJ whole genome shotgun (WGS) entry which is preliminary data.</text>
</comment>
<dbReference type="PRINTS" id="PR00153">
    <property type="entry name" value="CSAPPISMRASE"/>
</dbReference>
<keyword evidence="3" id="KW-0677">Repeat</keyword>
<keyword evidence="5 6" id="KW-0413">Isomerase</keyword>
<evidence type="ECO:0000256" key="2">
    <source>
        <dbReference type="ARBA" id="ARBA00022574"/>
    </source>
</evidence>
<dbReference type="InterPro" id="IPR002130">
    <property type="entry name" value="Cyclophilin-type_PPIase_dom"/>
</dbReference>
<dbReference type="GO" id="GO:0003755">
    <property type="term" value="F:peptidyl-prolyl cis-trans isomerase activity"/>
    <property type="evidence" value="ECO:0007669"/>
    <property type="project" value="UniProtKB-UniRule"/>
</dbReference>
<keyword evidence="9" id="KW-1185">Reference proteome</keyword>
<accession>A0AAE0BW61</accession>
<dbReference type="PROSITE" id="PS00170">
    <property type="entry name" value="CSA_PPIASE_1"/>
    <property type="match status" value="1"/>
</dbReference>
<dbReference type="EMBL" id="LGRX02032975">
    <property type="protein sequence ID" value="KAK3243303.1"/>
    <property type="molecule type" value="Genomic_DNA"/>
</dbReference>
<dbReference type="InterPro" id="IPR020892">
    <property type="entry name" value="Cyclophilin-type_PPIase_CS"/>
</dbReference>
<keyword evidence="2" id="KW-0853">WD repeat</keyword>
<dbReference type="PROSITE" id="PS50072">
    <property type="entry name" value="CSA_PPIASE_2"/>
    <property type="match status" value="1"/>
</dbReference>
<dbReference type="SUPFAM" id="SSF50891">
    <property type="entry name" value="Cyclophilin-like"/>
    <property type="match status" value="1"/>
</dbReference>
<dbReference type="GO" id="GO:0006457">
    <property type="term" value="P:protein folding"/>
    <property type="evidence" value="ECO:0007669"/>
    <property type="project" value="InterPro"/>
</dbReference>
<protein>
    <recommendedName>
        <fullName evidence="6">Peptidyl-prolyl cis-trans isomerase</fullName>
        <shortName evidence="6">PPIase</shortName>
        <ecNumber evidence="6">5.2.1.8</ecNumber>
    </recommendedName>
</protein>
<organism evidence="8 9">
    <name type="scientific">Cymbomonas tetramitiformis</name>
    <dbReference type="NCBI Taxonomy" id="36881"/>
    <lineage>
        <taxon>Eukaryota</taxon>
        <taxon>Viridiplantae</taxon>
        <taxon>Chlorophyta</taxon>
        <taxon>Pyramimonadophyceae</taxon>
        <taxon>Pyramimonadales</taxon>
        <taxon>Pyramimonadaceae</taxon>
        <taxon>Cymbomonas</taxon>
    </lineage>
</organism>
<dbReference type="InterPro" id="IPR029000">
    <property type="entry name" value="Cyclophilin-like_dom_sf"/>
</dbReference>
<feature type="domain" description="PPIase cyclophilin-type" evidence="7">
    <location>
        <begin position="10"/>
        <end position="153"/>
    </location>
</feature>
<evidence type="ECO:0000256" key="3">
    <source>
        <dbReference type="ARBA" id="ARBA00022737"/>
    </source>
</evidence>
<keyword evidence="4 6" id="KW-0697">Rotamase</keyword>
<dbReference type="Gene3D" id="2.40.100.10">
    <property type="entry name" value="Cyclophilin-like"/>
    <property type="match status" value="1"/>
</dbReference>